<dbReference type="RefSeq" id="WP_065968044.1">
    <property type="nucleotide sequence ID" value="NZ_LWRY01000101.1"/>
</dbReference>
<dbReference type="EMBL" id="LWRY01000101">
    <property type="protein sequence ID" value="OCX72759.1"/>
    <property type="molecule type" value="Genomic_DNA"/>
</dbReference>
<dbReference type="eggNOG" id="ENOG5031Y3B">
    <property type="taxonomic scope" value="Bacteria"/>
</dbReference>
<comment type="caution">
    <text evidence="3">The sequence shown here is derived from an EMBL/GenBank/DDBJ whole genome shotgun (WGS) entry which is preliminary data.</text>
</comment>
<sequence length="223" mass="23610">MIQKKTWLTALTLALALPLGAEASVYGVMNQVGVSGNVQGATNRYGNTNGGLGLRASLYNGGLFGTAKYRHEFGATYQGYTGGNTNTIGLKLGYLFNASNILAVGPYVGYEYNRFAQSNAYYDSHSSLSTNGLGGGLYAAASLPGVNFTGYVGYLGGISETQHLSGFAPTTFNRTSDLLQMGVNAYYPLMANVSLYVGLHDDDFTQRGAPNILRGEVGLGMQF</sequence>
<gene>
    <name evidence="2" type="ORF">A6M23_09070</name>
    <name evidence="3" type="ORF">A6P07_04115</name>
</gene>
<protein>
    <recommendedName>
        <fullName evidence="6">Outer membrane protein beta-barrel domain-containing protein</fullName>
    </recommendedName>
</protein>
<dbReference type="OrthoDB" id="9961643at2"/>
<keyword evidence="1" id="KW-0732">Signal</keyword>
<dbReference type="SUPFAM" id="SSF103515">
    <property type="entry name" value="Autotransporter"/>
    <property type="match status" value="1"/>
</dbReference>
<dbReference type="Proteomes" id="UP000094893">
    <property type="component" value="Unassembled WGS sequence"/>
</dbReference>
<dbReference type="InterPro" id="IPR036709">
    <property type="entry name" value="Autotransporte_beta_dom_sf"/>
</dbReference>
<keyword evidence="5" id="KW-1185">Reference proteome</keyword>
<proteinExistence type="predicted"/>
<evidence type="ECO:0000256" key="1">
    <source>
        <dbReference type="SAM" id="SignalP"/>
    </source>
</evidence>
<evidence type="ECO:0008006" key="6">
    <source>
        <dbReference type="Google" id="ProtNLM"/>
    </source>
</evidence>
<dbReference type="AlphaFoldDB" id="A0A1C2II19"/>
<dbReference type="Proteomes" id="UP000095008">
    <property type="component" value="Unassembled WGS sequence"/>
</dbReference>
<dbReference type="EMBL" id="LWSA01000036">
    <property type="protein sequence ID" value="OCX75612.1"/>
    <property type="molecule type" value="Genomic_DNA"/>
</dbReference>
<evidence type="ECO:0000313" key="4">
    <source>
        <dbReference type="Proteomes" id="UP000094893"/>
    </source>
</evidence>
<evidence type="ECO:0000313" key="2">
    <source>
        <dbReference type="EMBL" id="OCX72759.1"/>
    </source>
</evidence>
<evidence type="ECO:0000313" key="5">
    <source>
        <dbReference type="Proteomes" id="UP000095008"/>
    </source>
</evidence>
<name>A0A1C2II19_ACITH</name>
<accession>A0A1C2II19</accession>
<feature type="signal peptide" evidence="1">
    <location>
        <begin position="1"/>
        <end position="23"/>
    </location>
</feature>
<reference evidence="3 4" key="1">
    <citation type="journal article" date="2016" name="Int. J. Mol. Sci.">
        <title>Comparative genomics of the extreme acidophile Acidithiobacillus thiooxidans reveals intraspecific divergence and niche adaptation.</title>
        <authorList>
            <person name="Zhang X."/>
            <person name="Feng X."/>
            <person name="Tao J."/>
            <person name="Ma L."/>
            <person name="Xiao Y."/>
            <person name="Liang Y."/>
            <person name="Liu X."/>
            <person name="Yin H."/>
        </authorList>
    </citation>
    <scope>NUCLEOTIDE SEQUENCE [LARGE SCALE GENOMIC DNA]</scope>
    <source>
        <strain evidence="3 4">A02</strain>
        <strain evidence="2">DXS-W</strain>
    </source>
</reference>
<organism evidence="3 4">
    <name type="scientific">Acidithiobacillus thiooxidans</name>
    <name type="common">Thiobacillus thiooxidans</name>
    <dbReference type="NCBI Taxonomy" id="930"/>
    <lineage>
        <taxon>Bacteria</taxon>
        <taxon>Pseudomonadati</taxon>
        <taxon>Pseudomonadota</taxon>
        <taxon>Acidithiobacillia</taxon>
        <taxon>Acidithiobacillales</taxon>
        <taxon>Acidithiobacillaceae</taxon>
        <taxon>Acidithiobacillus</taxon>
    </lineage>
</organism>
<evidence type="ECO:0000313" key="3">
    <source>
        <dbReference type="EMBL" id="OCX75612.1"/>
    </source>
</evidence>
<feature type="chain" id="PRO_5009434508" description="Outer membrane protein beta-barrel domain-containing protein" evidence="1">
    <location>
        <begin position="24"/>
        <end position="223"/>
    </location>
</feature>